<dbReference type="Proteomes" id="UP000297972">
    <property type="component" value="Unassembled WGS sequence"/>
</dbReference>
<reference evidence="2 3" key="1">
    <citation type="submission" date="2019-03" db="EMBL/GenBank/DDBJ databases">
        <authorList>
            <person name="Li J."/>
        </authorList>
    </citation>
    <scope>NUCLEOTIDE SEQUENCE [LARGE SCALE GENOMIC DNA]</scope>
    <source>
        <strain evidence="2 3">3058</strain>
    </source>
</reference>
<keyword evidence="3" id="KW-1185">Reference proteome</keyword>
<proteinExistence type="predicted"/>
<dbReference type="AlphaFoldDB" id="A0A4Z1B8N7"/>
<sequence length="65" mass="6888">MERGNLAWDAKGNPQVAHTTRENTDARDRGGVIRSSVEAAVMAAERRDHVAQSVSTCQPVTPGGA</sequence>
<evidence type="ECO:0000313" key="3">
    <source>
        <dbReference type="Proteomes" id="UP000297972"/>
    </source>
</evidence>
<protein>
    <submittedName>
        <fullName evidence="2">Uncharacterized protein</fullName>
    </submittedName>
</protein>
<evidence type="ECO:0000313" key="2">
    <source>
        <dbReference type="EMBL" id="TGN37622.1"/>
    </source>
</evidence>
<dbReference type="EMBL" id="SRPG01000491">
    <property type="protein sequence ID" value="TGN37622.1"/>
    <property type="molecule type" value="Genomic_DNA"/>
</dbReference>
<feature type="region of interest" description="Disordered" evidence="1">
    <location>
        <begin position="1"/>
        <end position="29"/>
    </location>
</feature>
<accession>A0A4Z1B8N7</accession>
<organism evidence="2 3">
    <name type="scientific">Paracoccus liaowanqingii</name>
    <dbReference type="NCBI Taxonomy" id="2560053"/>
    <lineage>
        <taxon>Bacteria</taxon>
        <taxon>Pseudomonadati</taxon>
        <taxon>Pseudomonadota</taxon>
        <taxon>Alphaproteobacteria</taxon>
        <taxon>Rhodobacterales</taxon>
        <taxon>Paracoccaceae</taxon>
        <taxon>Paracoccus</taxon>
    </lineage>
</organism>
<feature type="compositionally biased region" description="Basic and acidic residues" evidence="1">
    <location>
        <begin position="19"/>
        <end position="29"/>
    </location>
</feature>
<gene>
    <name evidence="2" type="ORF">E4L95_22510</name>
</gene>
<name>A0A4Z1B8N7_9RHOB</name>
<dbReference type="OrthoDB" id="6447606at2"/>
<comment type="caution">
    <text evidence="2">The sequence shown here is derived from an EMBL/GenBank/DDBJ whole genome shotgun (WGS) entry which is preliminary data.</text>
</comment>
<evidence type="ECO:0000256" key="1">
    <source>
        <dbReference type="SAM" id="MobiDB-lite"/>
    </source>
</evidence>